<dbReference type="Gene3D" id="3.30.450.180">
    <property type="match status" value="1"/>
</dbReference>
<feature type="domain" description="HTH cro/C1-type" evidence="2">
    <location>
        <begin position="41"/>
        <end position="81"/>
    </location>
</feature>
<dbReference type="CDD" id="cd00093">
    <property type="entry name" value="HTH_XRE"/>
    <property type="match status" value="1"/>
</dbReference>
<evidence type="ECO:0000259" key="2">
    <source>
        <dbReference type="PROSITE" id="PS50943"/>
    </source>
</evidence>
<accession>A0A853BF35</accession>
<dbReference type="PANTHER" id="PTHR35010">
    <property type="entry name" value="BLL4672 PROTEIN-RELATED"/>
    <property type="match status" value="1"/>
</dbReference>
<protein>
    <submittedName>
        <fullName evidence="3">Transcriptional regulator with XRE-family HTH domain</fullName>
    </submittedName>
</protein>
<evidence type="ECO:0000313" key="4">
    <source>
        <dbReference type="Proteomes" id="UP000549616"/>
    </source>
</evidence>
<dbReference type="PROSITE" id="PS50943">
    <property type="entry name" value="HTH_CROC1"/>
    <property type="match status" value="1"/>
</dbReference>
<feature type="region of interest" description="Disordered" evidence="1">
    <location>
        <begin position="281"/>
        <end position="319"/>
    </location>
</feature>
<dbReference type="RefSeq" id="WP_179777790.1">
    <property type="nucleotide sequence ID" value="NZ_JACCFK010000002.1"/>
</dbReference>
<evidence type="ECO:0000256" key="1">
    <source>
        <dbReference type="SAM" id="MobiDB-lite"/>
    </source>
</evidence>
<dbReference type="Pfam" id="PF13560">
    <property type="entry name" value="HTH_31"/>
    <property type="match status" value="1"/>
</dbReference>
<dbReference type="InterPro" id="IPR041413">
    <property type="entry name" value="MLTR_LBD"/>
</dbReference>
<proteinExistence type="predicted"/>
<comment type="caution">
    <text evidence="3">The sequence shown here is derived from an EMBL/GenBank/DDBJ whole genome shotgun (WGS) entry which is preliminary data.</text>
</comment>
<dbReference type="InterPro" id="IPR010982">
    <property type="entry name" value="Lambda_DNA-bd_dom_sf"/>
</dbReference>
<reference evidence="3 4" key="1">
    <citation type="submission" date="2020-07" db="EMBL/GenBank/DDBJ databases">
        <title>Sequencing the genomes of 1000 actinobacteria strains.</title>
        <authorList>
            <person name="Klenk H.-P."/>
        </authorList>
    </citation>
    <scope>NUCLEOTIDE SEQUENCE [LARGE SCALE GENOMIC DNA]</scope>
    <source>
        <strain evidence="3 4">DSM 104006</strain>
    </source>
</reference>
<dbReference type="SUPFAM" id="SSF47413">
    <property type="entry name" value="lambda repressor-like DNA-binding domains"/>
    <property type="match status" value="1"/>
</dbReference>
<keyword evidence="4" id="KW-1185">Reference proteome</keyword>
<dbReference type="GO" id="GO:0003677">
    <property type="term" value="F:DNA binding"/>
    <property type="evidence" value="ECO:0007669"/>
    <property type="project" value="InterPro"/>
</dbReference>
<dbReference type="SMART" id="SM00530">
    <property type="entry name" value="HTH_XRE"/>
    <property type="match status" value="1"/>
</dbReference>
<name>A0A853BF35_9PSEU</name>
<dbReference type="AlphaFoldDB" id="A0A853BF35"/>
<organism evidence="3 4">
    <name type="scientific">Amycolatopsis endophytica</name>
    <dbReference type="NCBI Taxonomy" id="860233"/>
    <lineage>
        <taxon>Bacteria</taxon>
        <taxon>Bacillati</taxon>
        <taxon>Actinomycetota</taxon>
        <taxon>Actinomycetes</taxon>
        <taxon>Pseudonocardiales</taxon>
        <taxon>Pseudonocardiaceae</taxon>
        <taxon>Amycolatopsis</taxon>
    </lineage>
</organism>
<feature type="compositionally biased region" description="Polar residues" evidence="1">
    <location>
        <begin position="305"/>
        <end position="319"/>
    </location>
</feature>
<dbReference type="Proteomes" id="UP000549616">
    <property type="component" value="Unassembled WGS sequence"/>
</dbReference>
<sequence>MTATEPGDWKSELGEFLQARRAAVAPASAGLPDTGRRRVPGLRREELAALVGVSTDYYVRLEQGRGGRPTESLLDAIARVLLLDDTQRAHLYDLARPRPRPARRAVRDRMPDLTRQFLETLTVPALVMTRTMQVIGWNPLACAVFTDYGALPEAERNSAWLLFLDEEIAARHRDWEASARGTVGILRKTAGEDPGNPRLAALVGELAVRSETFRRLWAEHHVFEKTTGLNLVRHPDVGDIDLSYVAWSTPGAPDQMLVTYMAEPGSKSAEALRILGSMAASYQGTGSDDVHTRRSARPGNETREQGPTSNPSEPGSQQS</sequence>
<evidence type="ECO:0000313" key="3">
    <source>
        <dbReference type="EMBL" id="NYI93640.1"/>
    </source>
</evidence>
<dbReference type="PANTHER" id="PTHR35010:SF2">
    <property type="entry name" value="BLL4672 PROTEIN"/>
    <property type="match status" value="1"/>
</dbReference>
<dbReference type="EMBL" id="JACCFK010000002">
    <property type="protein sequence ID" value="NYI93640.1"/>
    <property type="molecule type" value="Genomic_DNA"/>
</dbReference>
<dbReference type="Pfam" id="PF17765">
    <property type="entry name" value="MLTR_LBD"/>
    <property type="match status" value="1"/>
</dbReference>
<gene>
    <name evidence="3" type="ORF">HNR02_007015</name>
</gene>
<dbReference type="InterPro" id="IPR001387">
    <property type="entry name" value="Cro/C1-type_HTH"/>
</dbReference>
<dbReference type="Gene3D" id="1.10.260.40">
    <property type="entry name" value="lambda repressor-like DNA-binding domains"/>
    <property type="match status" value="1"/>
</dbReference>